<accession>M5RVZ9</accession>
<dbReference type="EMBL" id="ANOF01000200">
    <property type="protein sequence ID" value="EMI23356.1"/>
    <property type="molecule type" value="Genomic_DNA"/>
</dbReference>
<gene>
    <name evidence="1" type="ORF">RESH_06044</name>
</gene>
<dbReference type="STRING" id="1263868.RESH_06044"/>
<dbReference type="Proteomes" id="UP000011996">
    <property type="component" value="Unassembled WGS sequence"/>
</dbReference>
<sequence>MIGCGNDSDNSLVPAGDPSVYEAEEARLNAEAEATGVSGGV</sequence>
<protein>
    <submittedName>
        <fullName evidence="1">Uncharacterized protein</fullName>
    </submittedName>
</protein>
<organism evidence="1 2">
    <name type="scientific">Rhodopirellula europaea SH398</name>
    <dbReference type="NCBI Taxonomy" id="1263868"/>
    <lineage>
        <taxon>Bacteria</taxon>
        <taxon>Pseudomonadati</taxon>
        <taxon>Planctomycetota</taxon>
        <taxon>Planctomycetia</taxon>
        <taxon>Pirellulales</taxon>
        <taxon>Pirellulaceae</taxon>
        <taxon>Rhodopirellula</taxon>
    </lineage>
</organism>
<dbReference type="PATRIC" id="fig|1263868.3.peg.6555"/>
<evidence type="ECO:0000313" key="2">
    <source>
        <dbReference type="Proteomes" id="UP000011996"/>
    </source>
</evidence>
<name>M5RVZ9_9BACT</name>
<proteinExistence type="predicted"/>
<comment type="caution">
    <text evidence="1">The sequence shown here is derived from an EMBL/GenBank/DDBJ whole genome shotgun (WGS) entry which is preliminary data.</text>
</comment>
<dbReference type="AlphaFoldDB" id="M5RVZ9"/>
<reference evidence="1 2" key="1">
    <citation type="journal article" date="2013" name="Mar. Genomics">
        <title>Expression of sulfatases in Rhodopirellula baltica and the diversity of sulfatases in the genus Rhodopirellula.</title>
        <authorList>
            <person name="Wegner C.E."/>
            <person name="Richter-Heitmann T."/>
            <person name="Klindworth A."/>
            <person name="Klockow C."/>
            <person name="Richter M."/>
            <person name="Achstetter T."/>
            <person name="Glockner F.O."/>
            <person name="Harder J."/>
        </authorList>
    </citation>
    <scope>NUCLEOTIDE SEQUENCE [LARGE SCALE GENOMIC DNA]</scope>
    <source>
        <strain evidence="1 2">SH398</strain>
    </source>
</reference>
<evidence type="ECO:0000313" key="1">
    <source>
        <dbReference type="EMBL" id="EMI23356.1"/>
    </source>
</evidence>